<proteinExistence type="predicted"/>
<dbReference type="SUPFAM" id="SSF47384">
    <property type="entry name" value="Homodimeric domain of signal transducing histidine kinase"/>
    <property type="match status" value="1"/>
</dbReference>
<dbReference type="CDD" id="cd00075">
    <property type="entry name" value="HATPase"/>
    <property type="match status" value="1"/>
</dbReference>
<evidence type="ECO:0000256" key="2">
    <source>
        <dbReference type="ARBA" id="ARBA00012438"/>
    </source>
</evidence>
<dbReference type="Pfam" id="PF12860">
    <property type="entry name" value="PAS_7"/>
    <property type="match status" value="2"/>
</dbReference>
<dbReference type="STRING" id="217511.GCA_001463845_00261"/>
<dbReference type="PROSITE" id="PS50109">
    <property type="entry name" value="HIS_KIN"/>
    <property type="match status" value="1"/>
</dbReference>
<dbReference type="InterPro" id="IPR003594">
    <property type="entry name" value="HATPase_dom"/>
</dbReference>
<dbReference type="Gene3D" id="1.10.287.130">
    <property type="match status" value="1"/>
</dbReference>
<dbReference type="EMBL" id="AATP01000001">
    <property type="protein sequence ID" value="EAU42655.1"/>
    <property type="molecule type" value="Genomic_DNA"/>
</dbReference>
<evidence type="ECO:0000256" key="1">
    <source>
        <dbReference type="ARBA" id="ARBA00000085"/>
    </source>
</evidence>
<feature type="region of interest" description="Disordered" evidence="6">
    <location>
        <begin position="787"/>
        <end position="822"/>
    </location>
</feature>
<keyword evidence="4" id="KW-0808">Transferase</keyword>
<dbReference type="SMART" id="SM00091">
    <property type="entry name" value="PAS"/>
    <property type="match status" value="3"/>
</dbReference>
<dbReference type="PANTHER" id="PTHR43047:SF72">
    <property type="entry name" value="OSMOSENSING HISTIDINE PROTEIN KINASE SLN1"/>
    <property type="match status" value="1"/>
</dbReference>
<protein>
    <recommendedName>
        <fullName evidence="2">histidine kinase</fullName>
        <ecNumber evidence="2">2.7.13.3</ecNumber>
    </recommendedName>
</protein>
<dbReference type="eggNOG" id="COG2205">
    <property type="taxonomic scope" value="Bacteria"/>
</dbReference>
<evidence type="ECO:0000256" key="6">
    <source>
        <dbReference type="SAM" id="MobiDB-lite"/>
    </source>
</evidence>
<comment type="caution">
    <text evidence="9">The sequence shown here is derived from an EMBL/GenBank/DDBJ whole genome shotgun (WGS) entry which is preliminary data.</text>
</comment>
<evidence type="ECO:0000256" key="4">
    <source>
        <dbReference type="ARBA" id="ARBA00022679"/>
    </source>
</evidence>
<feature type="domain" description="Histidine kinase" evidence="8">
    <location>
        <begin position="571"/>
        <end position="790"/>
    </location>
</feature>
<dbReference type="Pfam" id="PF02518">
    <property type="entry name" value="HATPase_c"/>
    <property type="match status" value="1"/>
</dbReference>
<evidence type="ECO:0000256" key="5">
    <source>
        <dbReference type="ARBA" id="ARBA00022777"/>
    </source>
</evidence>
<dbReference type="CDD" id="cd00082">
    <property type="entry name" value="HisKA"/>
    <property type="match status" value="1"/>
</dbReference>
<dbReference type="InterPro" id="IPR036097">
    <property type="entry name" value="HisK_dim/P_sf"/>
</dbReference>
<keyword evidence="5 9" id="KW-0418">Kinase</keyword>
<dbReference type="FunFam" id="3.30.565.10:FF:000006">
    <property type="entry name" value="Sensor histidine kinase WalK"/>
    <property type="match status" value="1"/>
</dbReference>
<dbReference type="EC" id="2.7.13.3" evidence="2"/>
<dbReference type="SUPFAM" id="SSF55785">
    <property type="entry name" value="PYP-like sensor domain (PAS domain)"/>
    <property type="match status" value="2"/>
</dbReference>
<keyword evidence="10" id="KW-1185">Reference proteome</keyword>
<dbReference type="Gene3D" id="3.30.450.20">
    <property type="entry name" value="PAS domain"/>
    <property type="match status" value="1"/>
</dbReference>
<dbReference type="PANTHER" id="PTHR43047">
    <property type="entry name" value="TWO-COMPONENT HISTIDINE PROTEIN KINASE"/>
    <property type="match status" value="1"/>
</dbReference>
<name>Q0G6Q9_9HYPH</name>
<dbReference type="InterPro" id="IPR000014">
    <property type="entry name" value="PAS"/>
</dbReference>
<dbReference type="SMART" id="SM00387">
    <property type="entry name" value="HATPase_c"/>
    <property type="match status" value="1"/>
</dbReference>
<dbReference type="InterPro" id="IPR036890">
    <property type="entry name" value="HATPase_C_sf"/>
</dbReference>
<evidence type="ECO:0000256" key="3">
    <source>
        <dbReference type="ARBA" id="ARBA00022553"/>
    </source>
</evidence>
<dbReference type="GO" id="GO:0009927">
    <property type="term" value="F:histidine phosphotransfer kinase activity"/>
    <property type="evidence" value="ECO:0007669"/>
    <property type="project" value="TreeGrafter"/>
</dbReference>
<dbReference type="Pfam" id="PF00512">
    <property type="entry name" value="HisKA"/>
    <property type="match status" value="1"/>
</dbReference>
<feature type="transmembrane region" description="Helical" evidence="7">
    <location>
        <begin position="12"/>
        <end position="34"/>
    </location>
</feature>
<dbReference type="GO" id="GO:0005886">
    <property type="term" value="C:plasma membrane"/>
    <property type="evidence" value="ECO:0007669"/>
    <property type="project" value="TreeGrafter"/>
</dbReference>
<dbReference type="PRINTS" id="PR00344">
    <property type="entry name" value="BCTRLSENSOR"/>
</dbReference>
<evidence type="ECO:0000259" key="8">
    <source>
        <dbReference type="PROSITE" id="PS50109"/>
    </source>
</evidence>
<organism evidence="9 10">
    <name type="scientific">Fulvimarina pelagi HTCC2506</name>
    <dbReference type="NCBI Taxonomy" id="314231"/>
    <lineage>
        <taxon>Bacteria</taxon>
        <taxon>Pseudomonadati</taxon>
        <taxon>Pseudomonadota</taxon>
        <taxon>Alphaproteobacteria</taxon>
        <taxon>Hyphomicrobiales</taxon>
        <taxon>Aurantimonadaceae</taxon>
        <taxon>Fulvimarina</taxon>
    </lineage>
</organism>
<comment type="catalytic activity">
    <reaction evidence="1">
        <text>ATP + protein L-histidine = ADP + protein N-phospho-L-histidine.</text>
        <dbReference type="EC" id="2.7.13.3"/>
    </reaction>
</comment>
<dbReference type="AlphaFoldDB" id="Q0G6Q9"/>
<dbReference type="SMART" id="SM00388">
    <property type="entry name" value="HisKA"/>
    <property type="match status" value="1"/>
</dbReference>
<gene>
    <name evidence="9" type="ORF">FP2506_07436</name>
</gene>
<dbReference type="InterPro" id="IPR035965">
    <property type="entry name" value="PAS-like_dom_sf"/>
</dbReference>
<sequence>MAQTGLINGSAPITALALIAVALGTMMVCAVYLMKYRAALTHENEQLRAELVDRSQEANEFRALLGASDQRLLVYRDSEIPRVFGELPKEAGSPRSPQRFLEFSGWLPIEVAGDLAAAIENLRNNAVSFAISLDTRSNELIEVTGRTHGGLALVRFTHTAGLRAKLKRAGSELTEALGTIDTMQALLDTAPLPAWLRDREGKLYWVNQAFSKAVDGGSPDETVENGTEFLAENDRREVASAVSQYGLYAGKLSTVVDADRHIFDVTELAGQLGTAGLAIDVSETENIRRELRQTIDSQSETLDKLGTAVARFDPETRLVYYNAAFKNLFELTDTFLQSDPDHVAFLDHLRHAGVLPTETAFPSQRRKEDLAAYSATDPTETMWHLSSGRTLRVVATPHPQGGATFVFEDITERLKLEMEIKTVARLQRETLDYLGEGVAVFGGDGRLQLSNPIFGEMFEFDAAFLKSKPRIQTFEDTAGVRIEDGTFDGTGWKGLSVLVTSIDENGRNSENGEVRLSNGMTLAYKAVPLPAAQTMLTFSDVSDARAAERMLREKNDALEEANRIKYDFVSFMSYELRSPLTTVIGFSQLLAEPELGTLNERQSDYLDHITSSTRSLLAMVNDTLDLATIDAGIMELEVSHVDIAARVENAVEGVQERLHENQLRVEVDLTKSGDVLEADGARLTQILYNLLSNATNFAPQGSEIELKAWKSETGSEVCFAVTDRGPGIPADQVDRIFERFETNAEGGRSSGPGLGLSIVKSLVELHGGEIRVETPNGGGTRVICALPASQDRPDPEHPIGSDATGSTKEAGTKASTYRDAAE</sequence>
<dbReference type="InterPro" id="IPR004358">
    <property type="entry name" value="Sig_transdc_His_kin-like_C"/>
</dbReference>
<keyword evidence="7" id="KW-0472">Membrane</keyword>
<dbReference type="Proteomes" id="UP000004310">
    <property type="component" value="Unassembled WGS sequence"/>
</dbReference>
<keyword evidence="3" id="KW-0597">Phosphoprotein</keyword>
<dbReference type="InterPro" id="IPR005467">
    <property type="entry name" value="His_kinase_dom"/>
</dbReference>
<accession>Q0G6Q9</accession>
<evidence type="ECO:0000256" key="7">
    <source>
        <dbReference type="SAM" id="Phobius"/>
    </source>
</evidence>
<evidence type="ECO:0000313" key="10">
    <source>
        <dbReference type="Proteomes" id="UP000004310"/>
    </source>
</evidence>
<dbReference type="Gene3D" id="3.30.565.10">
    <property type="entry name" value="Histidine kinase-like ATPase, C-terminal domain"/>
    <property type="match status" value="1"/>
</dbReference>
<dbReference type="HOGENOM" id="CLU_018130_0_0_5"/>
<dbReference type="InterPro" id="IPR003661">
    <property type="entry name" value="HisK_dim/P_dom"/>
</dbReference>
<reference evidence="9 10" key="1">
    <citation type="journal article" date="2010" name="J. Bacteriol.">
        <title>Genome sequence of Fulvimarina pelagi HTCC2506T, a Mn(II)-oxidizing alphaproteobacterium possessing an aerobic anoxygenic photosynthetic gene cluster and Xanthorhodopsin.</title>
        <authorList>
            <person name="Kang I."/>
            <person name="Oh H.M."/>
            <person name="Lim S.I."/>
            <person name="Ferriera S."/>
            <person name="Giovannoni S.J."/>
            <person name="Cho J.C."/>
        </authorList>
    </citation>
    <scope>NUCLEOTIDE SEQUENCE [LARGE SCALE GENOMIC DNA]</scope>
    <source>
        <strain evidence="9 10">HTCC2506</strain>
    </source>
</reference>
<dbReference type="RefSeq" id="WP_007066629.1">
    <property type="nucleotide sequence ID" value="NZ_DS022272.1"/>
</dbReference>
<feature type="compositionally biased region" description="Polar residues" evidence="6">
    <location>
        <begin position="803"/>
        <end position="815"/>
    </location>
</feature>
<keyword evidence="7" id="KW-0812">Transmembrane</keyword>
<dbReference type="GO" id="GO:0000155">
    <property type="term" value="F:phosphorelay sensor kinase activity"/>
    <property type="evidence" value="ECO:0007669"/>
    <property type="project" value="InterPro"/>
</dbReference>
<evidence type="ECO:0000313" key="9">
    <source>
        <dbReference type="EMBL" id="EAU42655.1"/>
    </source>
</evidence>
<keyword evidence="7" id="KW-1133">Transmembrane helix</keyword>
<dbReference type="SUPFAM" id="SSF55874">
    <property type="entry name" value="ATPase domain of HSP90 chaperone/DNA topoisomerase II/histidine kinase"/>
    <property type="match status" value="1"/>
</dbReference>